<dbReference type="Pfam" id="PF11051">
    <property type="entry name" value="Mannosyl_trans3"/>
    <property type="match status" value="1"/>
</dbReference>
<evidence type="ECO:0000256" key="7">
    <source>
        <dbReference type="ARBA" id="ARBA00022968"/>
    </source>
</evidence>
<evidence type="ECO:0000256" key="8">
    <source>
        <dbReference type="ARBA" id="ARBA00022989"/>
    </source>
</evidence>
<evidence type="ECO:0000256" key="11">
    <source>
        <dbReference type="ARBA" id="ARBA00023180"/>
    </source>
</evidence>
<sequence length="863" mass="100422">MTSMLLSRNKYLWKLSYLFRKYKRFIFFTIILITATNLFLFTIDQSPNFKYDEVYKGTFRGKYLETIKNANELKTDNFYTKWSLIGYLDDLVNEPIQDSTFQNSIDPFSILNDIESNDKSFSFNQLPFMEKISFYTNTILPNSNFTFMAIQDKIYKDAYYSKKFISTRLKKWLKIKEHLSIKEQEQLEIDDDWFKQVINNLRDLKLEHNLISANEIKNSLTHLKFFSNFFLNDKYKIIQEQEKEIEQNQEYLNMCSTISKKLFPWLTGDVPIFKTYDKKLNEKIINPYIDADPILANKCFVKMLQSNLKGRGIVFTLNDDLVPELASILSILRITSNTYPIQIFHNNDLSLESIKLINDIANDPIMKLPKSIPEFKLPKNPPILDITFVDVSNTITFNYKKYFSHWGMKLLAYYFNTFEEMIMLDTDTVIVNSIESFFQSPKYTSNHAYFFKDRDANSFLYEGIVDYFKSYLNYDNEVHYLELPRVKDETLNNRFFGGMARHFMESGLFLINKKEKFDGVLTSVVLQMFKLFSGSLHGEKEFIWLGQEIMGQSYSFNSHAAIAVGELSPDKGLISHELCSTHPAHINDEKSLLWFNSGFLNCKKPESYYKDINFERNEGMTLIELKKKYLSPLHITNGLIPPPAEFSINMKNGEPTRGWSMTSECSNYLWCSYDIIGGGKNINIPVGEIINFSKTDTSKWDYLGRLWVNYFNIGKLGSSDHGYIEGDAYDELGLDDIDVFKTKNGKENDDYDDEDVDISLLDEKYKTNSKDQNYAASYGASDIDDDDDEIDVEDDNSKGSKSDLKNADKIGSFFEKENKGKSTELRNQNKALIEEEDDDILSVVDEETGISKDFKEDFGDKYF</sequence>
<evidence type="ECO:0000256" key="1">
    <source>
        <dbReference type="ARBA" id="ARBA00004323"/>
    </source>
</evidence>
<feature type="compositionally biased region" description="Basic and acidic residues" evidence="12">
    <location>
        <begin position="795"/>
        <end position="805"/>
    </location>
</feature>
<keyword evidence="10 13" id="KW-0472">Membrane</keyword>
<feature type="compositionally biased region" description="Acidic residues" evidence="12">
    <location>
        <begin position="782"/>
        <end position="794"/>
    </location>
</feature>
<evidence type="ECO:0000256" key="4">
    <source>
        <dbReference type="ARBA" id="ARBA00022676"/>
    </source>
</evidence>
<reference evidence="14" key="1">
    <citation type="submission" date="2020-11" db="EMBL/GenBank/DDBJ databases">
        <title>Kefir isolates.</title>
        <authorList>
            <person name="Marcisauskas S."/>
            <person name="Kim Y."/>
            <person name="Blasche S."/>
        </authorList>
    </citation>
    <scope>NUCLEOTIDE SEQUENCE</scope>
    <source>
        <strain evidence="14">Olga-1</strain>
    </source>
</reference>
<protein>
    <recommendedName>
        <fullName evidence="16">Alpha-1,3-mannosyltransferase</fullName>
    </recommendedName>
</protein>
<keyword evidence="5" id="KW-0808">Transferase</keyword>
<comment type="pathway">
    <text evidence="2">Protein modification; protein glycosylation.</text>
</comment>
<evidence type="ECO:0000256" key="6">
    <source>
        <dbReference type="ARBA" id="ARBA00022692"/>
    </source>
</evidence>
<dbReference type="InterPro" id="IPR029044">
    <property type="entry name" value="Nucleotide-diphossugar_trans"/>
</dbReference>
<dbReference type="GO" id="GO:0046354">
    <property type="term" value="P:mannan biosynthetic process"/>
    <property type="evidence" value="ECO:0007669"/>
    <property type="project" value="UniProtKB-ARBA"/>
</dbReference>
<keyword evidence="11" id="KW-0325">Glycoprotein</keyword>
<keyword evidence="8 13" id="KW-1133">Transmembrane helix</keyword>
<keyword evidence="15" id="KW-1185">Reference proteome</keyword>
<dbReference type="GO" id="GO:0000139">
    <property type="term" value="C:Golgi membrane"/>
    <property type="evidence" value="ECO:0007669"/>
    <property type="project" value="UniProtKB-SubCell"/>
</dbReference>
<comment type="similarity">
    <text evidence="3">Belongs to the MNN1/MNT family.</text>
</comment>
<comment type="subcellular location">
    <subcellularLocation>
        <location evidence="1">Golgi apparatus membrane</location>
        <topology evidence="1">Single-pass type II membrane protein</topology>
    </subcellularLocation>
</comment>
<feature type="transmembrane region" description="Helical" evidence="13">
    <location>
        <begin position="25"/>
        <end position="43"/>
    </location>
</feature>
<keyword evidence="9" id="KW-0333">Golgi apparatus</keyword>
<evidence type="ECO:0000313" key="14">
    <source>
        <dbReference type="EMBL" id="KAG0687939.1"/>
    </source>
</evidence>
<dbReference type="EMBL" id="PUHW01000198">
    <property type="protein sequence ID" value="KAG0687939.1"/>
    <property type="molecule type" value="Genomic_DNA"/>
</dbReference>
<evidence type="ECO:0000256" key="12">
    <source>
        <dbReference type="SAM" id="MobiDB-lite"/>
    </source>
</evidence>
<keyword evidence="7" id="KW-0735">Signal-anchor</keyword>
<gene>
    <name evidence="14" type="ORF">C6P40_001597</name>
</gene>
<evidence type="ECO:0000256" key="13">
    <source>
        <dbReference type="SAM" id="Phobius"/>
    </source>
</evidence>
<accession>A0A9P6WIT1</accession>
<feature type="region of interest" description="Disordered" evidence="12">
    <location>
        <begin position="776"/>
        <end position="805"/>
    </location>
</feature>
<organism evidence="14 15">
    <name type="scientific">Pichia californica</name>
    <dbReference type="NCBI Taxonomy" id="460514"/>
    <lineage>
        <taxon>Eukaryota</taxon>
        <taxon>Fungi</taxon>
        <taxon>Dikarya</taxon>
        <taxon>Ascomycota</taxon>
        <taxon>Saccharomycotina</taxon>
        <taxon>Pichiomycetes</taxon>
        <taxon>Pichiales</taxon>
        <taxon>Pichiaceae</taxon>
        <taxon>Pichia</taxon>
    </lineage>
</organism>
<evidence type="ECO:0000256" key="10">
    <source>
        <dbReference type="ARBA" id="ARBA00023136"/>
    </source>
</evidence>
<name>A0A9P6WIT1_9ASCO</name>
<dbReference type="PANTHER" id="PTHR31392">
    <property type="entry name" value="ALPHA-1,3-MANNOSYLTRANSFERASE MNN1-RELATED"/>
    <property type="match status" value="1"/>
</dbReference>
<dbReference type="AlphaFoldDB" id="A0A9P6WIT1"/>
<keyword evidence="4" id="KW-0328">Glycosyltransferase</keyword>
<comment type="caution">
    <text evidence="14">The sequence shown here is derived from an EMBL/GenBank/DDBJ whole genome shotgun (WGS) entry which is preliminary data.</text>
</comment>
<evidence type="ECO:0000256" key="9">
    <source>
        <dbReference type="ARBA" id="ARBA00023034"/>
    </source>
</evidence>
<dbReference type="Proteomes" id="UP000697127">
    <property type="component" value="Unassembled WGS sequence"/>
</dbReference>
<dbReference type="GO" id="GO:0006493">
    <property type="term" value="P:protein O-linked glycosylation"/>
    <property type="evidence" value="ECO:0007669"/>
    <property type="project" value="TreeGrafter"/>
</dbReference>
<dbReference type="GO" id="GO:0000033">
    <property type="term" value="F:alpha-1,3-mannosyltransferase activity"/>
    <property type="evidence" value="ECO:0007669"/>
    <property type="project" value="TreeGrafter"/>
</dbReference>
<proteinExistence type="inferred from homology"/>
<evidence type="ECO:0000256" key="2">
    <source>
        <dbReference type="ARBA" id="ARBA00004922"/>
    </source>
</evidence>
<evidence type="ECO:0000313" key="15">
    <source>
        <dbReference type="Proteomes" id="UP000697127"/>
    </source>
</evidence>
<dbReference type="SUPFAM" id="SSF53448">
    <property type="entry name" value="Nucleotide-diphospho-sugar transferases"/>
    <property type="match status" value="1"/>
</dbReference>
<keyword evidence="6 13" id="KW-0812">Transmembrane</keyword>
<dbReference type="PANTHER" id="PTHR31392:SF1">
    <property type="entry name" value="ALPHA-1,3-MANNOSYLTRANSFERASE MNN1-RELATED"/>
    <property type="match status" value="1"/>
</dbReference>
<dbReference type="InterPro" id="IPR022751">
    <property type="entry name" value="Alpha_mannosyltransferase"/>
</dbReference>
<evidence type="ECO:0000256" key="3">
    <source>
        <dbReference type="ARBA" id="ARBA00009105"/>
    </source>
</evidence>
<dbReference type="Gene3D" id="3.90.550.10">
    <property type="entry name" value="Spore Coat Polysaccharide Biosynthesis Protein SpsA, Chain A"/>
    <property type="match status" value="1"/>
</dbReference>
<evidence type="ECO:0000256" key="5">
    <source>
        <dbReference type="ARBA" id="ARBA00022679"/>
    </source>
</evidence>
<evidence type="ECO:0008006" key="16">
    <source>
        <dbReference type="Google" id="ProtNLM"/>
    </source>
</evidence>